<dbReference type="Proteomes" id="UP000507222">
    <property type="component" value="Unassembled WGS sequence"/>
</dbReference>
<name>A0A6J5U6D7_PRUAR</name>
<dbReference type="EMBL" id="CAEKDK010000002">
    <property type="protein sequence ID" value="CAB4271699.1"/>
    <property type="molecule type" value="Genomic_DNA"/>
</dbReference>
<gene>
    <name evidence="1" type="ORF">CURHAP_LOCUS18118</name>
</gene>
<evidence type="ECO:0000313" key="1">
    <source>
        <dbReference type="EMBL" id="CAB4271699.1"/>
    </source>
</evidence>
<reference evidence="1 2" key="1">
    <citation type="submission" date="2020-05" db="EMBL/GenBank/DDBJ databases">
        <authorList>
            <person name="Campoy J."/>
            <person name="Schneeberger K."/>
            <person name="Spophaly S."/>
        </authorList>
    </citation>
    <scope>NUCLEOTIDE SEQUENCE [LARGE SCALE GENOMIC DNA]</scope>
    <source>
        <strain evidence="1">PruArmRojPasFocal</strain>
    </source>
</reference>
<accession>A0A6J5U6D7</accession>
<dbReference type="AlphaFoldDB" id="A0A6J5U6D7"/>
<protein>
    <submittedName>
        <fullName evidence="1">Uncharacterized protein</fullName>
    </submittedName>
</protein>
<sequence>MAEDEMLFEKKKTKEKKLCTRATVGVCLMDIRGSNQRLKTAKQRDREITILLELNSLKHGPTFKCHDRIEWIMDGT</sequence>
<organism evidence="1 2">
    <name type="scientific">Prunus armeniaca</name>
    <name type="common">Apricot</name>
    <name type="synonym">Armeniaca vulgaris</name>
    <dbReference type="NCBI Taxonomy" id="36596"/>
    <lineage>
        <taxon>Eukaryota</taxon>
        <taxon>Viridiplantae</taxon>
        <taxon>Streptophyta</taxon>
        <taxon>Embryophyta</taxon>
        <taxon>Tracheophyta</taxon>
        <taxon>Spermatophyta</taxon>
        <taxon>Magnoliopsida</taxon>
        <taxon>eudicotyledons</taxon>
        <taxon>Gunneridae</taxon>
        <taxon>Pentapetalae</taxon>
        <taxon>rosids</taxon>
        <taxon>fabids</taxon>
        <taxon>Rosales</taxon>
        <taxon>Rosaceae</taxon>
        <taxon>Amygdaloideae</taxon>
        <taxon>Amygdaleae</taxon>
        <taxon>Prunus</taxon>
    </lineage>
</organism>
<proteinExistence type="predicted"/>
<evidence type="ECO:0000313" key="2">
    <source>
        <dbReference type="Proteomes" id="UP000507222"/>
    </source>
</evidence>